<keyword evidence="1" id="KW-0732">Signal</keyword>
<dbReference type="RefSeq" id="XP_016928331.2">
    <property type="nucleotide sequence ID" value="XM_017072842.4"/>
</dbReference>
<dbReference type="Proteomes" id="UP001652628">
    <property type="component" value="Chromosome 2R"/>
</dbReference>
<organism evidence="2 3">
    <name type="scientific">Drosophila suzukii</name>
    <name type="common">Spotted-wing drosophila fruit fly</name>
    <dbReference type="NCBI Taxonomy" id="28584"/>
    <lineage>
        <taxon>Eukaryota</taxon>
        <taxon>Metazoa</taxon>
        <taxon>Ecdysozoa</taxon>
        <taxon>Arthropoda</taxon>
        <taxon>Hexapoda</taxon>
        <taxon>Insecta</taxon>
        <taxon>Pterygota</taxon>
        <taxon>Neoptera</taxon>
        <taxon>Endopterygota</taxon>
        <taxon>Diptera</taxon>
        <taxon>Brachycera</taxon>
        <taxon>Muscomorpha</taxon>
        <taxon>Ephydroidea</taxon>
        <taxon>Drosophilidae</taxon>
        <taxon>Drosophila</taxon>
        <taxon>Sophophora</taxon>
    </lineage>
</organism>
<feature type="signal peptide" evidence="1">
    <location>
        <begin position="1"/>
        <end position="19"/>
    </location>
</feature>
<proteinExistence type="predicted"/>
<dbReference type="GeneID" id="108008931"/>
<accession>A0AB39Z4H8</accession>
<evidence type="ECO:0000256" key="1">
    <source>
        <dbReference type="SAM" id="SignalP"/>
    </source>
</evidence>
<reference evidence="3" key="1">
    <citation type="submission" date="2025-08" db="UniProtKB">
        <authorList>
            <consortium name="RefSeq"/>
        </authorList>
    </citation>
    <scope>IDENTIFICATION</scope>
</reference>
<evidence type="ECO:0000313" key="3">
    <source>
        <dbReference type="RefSeq" id="XP_016928331.2"/>
    </source>
</evidence>
<feature type="chain" id="PRO_5044332813" evidence="1">
    <location>
        <begin position="20"/>
        <end position="110"/>
    </location>
</feature>
<evidence type="ECO:0000313" key="2">
    <source>
        <dbReference type="Proteomes" id="UP001652628"/>
    </source>
</evidence>
<name>A0AB39Z4H8_DROSZ</name>
<sequence length="110" mass="12113">MKFVAILLLSSLTIAMVLAFPSNDGENAAVPIDNQYVVALATPSASESADTSESEDQISNSIRRPRHLLSKLFQPKTVVVQPIIVEQVVPAQYPGYAQPYPGYYNQGRRY</sequence>
<dbReference type="AlphaFoldDB" id="A0AB39Z4H8"/>
<gene>
    <name evidence="3" type="primary">LOC108008931</name>
</gene>
<protein>
    <submittedName>
        <fullName evidence="3">Uncharacterized protein</fullName>
    </submittedName>
</protein>
<keyword evidence="2" id="KW-1185">Reference proteome</keyword>